<dbReference type="AlphaFoldDB" id="A0A9W9RLM9"/>
<dbReference type="EMBL" id="JAPZBR010000002">
    <property type="protein sequence ID" value="KAJ5362491.1"/>
    <property type="molecule type" value="Genomic_DNA"/>
</dbReference>
<organism evidence="1 2">
    <name type="scientific">Penicillium brevicompactum</name>
    <dbReference type="NCBI Taxonomy" id="5074"/>
    <lineage>
        <taxon>Eukaryota</taxon>
        <taxon>Fungi</taxon>
        <taxon>Dikarya</taxon>
        <taxon>Ascomycota</taxon>
        <taxon>Pezizomycotina</taxon>
        <taxon>Eurotiomycetes</taxon>
        <taxon>Eurotiomycetidae</taxon>
        <taxon>Eurotiales</taxon>
        <taxon>Aspergillaceae</taxon>
        <taxon>Penicillium</taxon>
    </lineage>
</organism>
<dbReference type="Proteomes" id="UP001148299">
    <property type="component" value="Unassembled WGS sequence"/>
</dbReference>
<gene>
    <name evidence="1" type="ORF">N7541_003335</name>
</gene>
<sequence length="145" mass="15984">MEAVIFLSSVTFVIAIGSAIVQGVTFWKRYRVRLHVTTKAVSGPNSMDLEALAPDHPIIQQPPQLVHHSRLGSRNSRWAYQDRRYQRPVSEYQYGSYRIAEEPETGTVAHHLPYSAPAIPATFVPAPAITTPATVVGPEAATPHD</sequence>
<reference evidence="1" key="2">
    <citation type="journal article" date="2023" name="IMA Fungus">
        <title>Comparative genomic study of the Penicillium genus elucidates a diverse pangenome and 15 lateral gene transfer events.</title>
        <authorList>
            <person name="Petersen C."/>
            <person name="Sorensen T."/>
            <person name="Nielsen M.R."/>
            <person name="Sondergaard T.E."/>
            <person name="Sorensen J.L."/>
            <person name="Fitzpatrick D.A."/>
            <person name="Frisvad J.C."/>
            <person name="Nielsen K.L."/>
        </authorList>
    </citation>
    <scope>NUCLEOTIDE SEQUENCE</scope>
    <source>
        <strain evidence="1">IBT 35675</strain>
    </source>
</reference>
<comment type="caution">
    <text evidence="1">The sequence shown here is derived from an EMBL/GenBank/DDBJ whole genome shotgun (WGS) entry which is preliminary data.</text>
</comment>
<name>A0A9W9RLM9_PENBR</name>
<proteinExistence type="predicted"/>
<protein>
    <submittedName>
        <fullName evidence="1">Uncharacterized protein</fullName>
    </submittedName>
</protein>
<evidence type="ECO:0000313" key="1">
    <source>
        <dbReference type="EMBL" id="KAJ5362491.1"/>
    </source>
</evidence>
<accession>A0A9W9RLM9</accession>
<reference evidence="1" key="1">
    <citation type="submission" date="2022-12" db="EMBL/GenBank/DDBJ databases">
        <authorList>
            <person name="Petersen C."/>
        </authorList>
    </citation>
    <scope>NUCLEOTIDE SEQUENCE</scope>
    <source>
        <strain evidence="1">IBT 35675</strain>
    </source>
</reference>
<evidence type="ECO:0000313" key="2">
    <source>
        <dbReference type="Proteomes" id="UP001148299"/>
    </source>
</evidence>
<keyword evidence="2" id="KW-1185">Reference proteome</keyword>